<dbReference type="Proteomes" id="UP000593565">
    <property type="component" value="Unassembled WGS sequence"/>
</dbReference>
<dbReference type="InterPro" id="IPR006043">
    <property type="entry name" value="NCS2"/>
</dbReference>
<keyword evidence="5 6" id="KW-0472">Membrane</keyword>
<name>A0A7J6B094_AMEME</name>
<evidence type="ECO:0000256" key="6">
    <source>
        <dbReference type="SAM" id="Phobius"/>
    </source>
</evidence>
<dbReference type="GO" id="GO:0022857">
    <property type="term" value="F:transmembrane transporter activity"/>
    <property type="evidence" value="ECO:0007669"/>
    <property type="project" value="InterPro"/>
</dbReference>
<proteinExistence type="inferred from homology"/>
<organism evidence="7 8">
    <name type="scientific">Ameiurus melas</name>
    <name type="common">Black bullhead</name>
    <name type="synonym">Silurus melas</name>
    <dbReference type="NCBI Taxonomy" id="219545"/>
    <lineage>
        <taxon>Eukaryota</taxon>
        <taxon>Metazoa</taxon>
        <taxon>Chordata</taxon>
        <taxon>Craniata</taxon>
        <taxon>Vertebrata</taxon>
        <taxon>Euteleostomi</taxon>
        <taxon>Actinopterygii</taxon>
        <taxon>Neopterygii</taxon>
        <taxon>Teleostei</taxon>
        <taxon>Ostariophysi</taxon>
        <taxon>Siluriformes</taxon>
        <taxon>Ictaluridae</taxon>
        <taxon>Ameiurus</taxon>
    </lineage>
</organism>
<evidence type="ECO:0000256" key="5">
    <source>
        <dbReference type="ARBA" id="ARBA00023136"/>
    </source>
</evidence>
<accession>A0A7J6B094</accession>
<dbReference type="PANTHER" id="PTHR11119">
    <property type="entry name" value="XANTHINE-URACIL / VITAMIN C PERMEASE FAMILY MEMBER"/>
    <property type="match status" value="1"/>
</dbReference>
<comment type="similarity">
    <text evidence="2">Belongs to the nucleobase:cation symporter-2 (NCS2) (TC 2.A.40) family.</text>
</comment>
<keyword evidence="4 6" id="KW-1133">Transmembrane helix</keyword>
<feature type="transmembrane region" description="Helical" evidence="6">
    <location>
        <begin position="419"/>
        <end position="440"/>
    </location>
</feature>
<evidence type="ECO:0000313" key="7">
    <source>
        <dbReference type="EMBL" id="KAF4087158.1"/>
    </source>
</evidence>
<dbReference type="GO" id="GO:0016020">
    <property type="term" value="C:membrane"/>
    <property type="evidence" value="ECO:0007669"/>
    <property type="project" value="UniProtKB-SubCell"/>
</dbReference>
<comment type="caution">
    <text evidence="7">The sequence shown here is derived from an EMBL/GenBank/DDBJ whole genome shotgun (WGS) entry which is preliminary data.</text>
</comment>
<sequence length="589" mass="62959">MVKPGRCKWIAACPQQDFSESNTLKSLKVDHRPPLLLNIALAVQHVMVHASLCALVVGALVPQAEKEKTAASVFFYSGVSTLLQTCFGSRLPLIQAPSLDFLVPALVLLCARAGSVSAGSHAACRGQCDQSEQFEVPAHQLRELQGMAVVAGLVQLSAGLCGVGGAMLTRCGPLVLAPVCCMLGFSIYREAALLCSDHWGFALLTVVLLVCLSQHLRCWTLSAHLKLPLYPAISMLSVLLSVLLVWVVCAALQHCGRITPHSASELLFKDDLNATPFQDWTTANSSNLLSPDSTAVWFILPLPGLGLPLLSGDSIAAGIAAGLSSCISSQAVYVLTARLLKAPTPPAQACNRGVSVEGLGSVLAGLMGVPVGICSSVPNACMTSLSQCGSRATVQLAAVMLLVLGLFLQLTQLLTSVPLAIHGAVLSVTYTVAAATGITYLQYTDVDSGRNIFNTGFTVFMSLVLPRWFRMQSGFIYTGVRSLDIFLQSCMMLPVFLVSLLAFLLDHTVSGTLSERGLERDQCTRKIQSLADKPQENSQCLMTVYDPPQPVRKVLEWPGLRIFPFCACRSLELEKITVESAEMSSLLPQ</sequence>
<feature type="transmembrane region" description="Helical" evidence="6">
    <location>
        <begin position="392"/>
        <end position="413"/>
    </location>
</feature>
<evidence type="ECO:0008006" key="9">
    <source>
        <dbReference type="Google" id="ProtNLM"/>
    </source>
</evidence>
<feature type="transmembrane region" description="Helical" evidence="6">
    <location>
        <begin position="485"/>
        <end position="505"/>
    </location>
</feature>
<keyword evidence="8" id="KW-1185">Reference proteome</keyword>
<feature type="transmembrane region" description="Helical" evidence="6">
    <location>
        <begin position="452"/>
        <end position="469"/>
    </location>
</feature>
<dbReference type="Pfam" id="PF00860">
    <property type="entry name" value="Xan_ur_permease"/>
    <property type="match status" value="1"/>
</dbReference>
<evidence type="ECO:0000256" key="2">
    <source>
        <dbReference type="ARBA" id="ARBA00008821"/>
    </source>
</evidence>
<evidence type="ECO:0000256" key="4">
    <source>
        <dbReference type="ARBA" id="ARBA00022989"/>
    </source>
</evidence>
<protein>
    <recommendedName>
        <fullName evidence="9">Solute carrier family 23 member 3</fullName>
    </recommendedName>
</protein>
<dbReference type="EMBL" id="JAAGNN010000007">
    <property type="protein sequence ID" value="KAF4087158.1"/>
    <property type="molecule type" value="Genomic_DNA"/>
</dbReference>
<evidence type="ECO:0000256" key="3">
    <source>
        <dbReference type="ARBA" id="ARBA00022692"/>
    </source>
</evidence>
<feature type="transmembrane region" description="Helical" evidence="6">
    <location>
        <begin position="174"/>
        <end position="192"/>
    </location>
</feature>
<comment type="subcellular location">
    <subcellularLocation>
        <location evidence="1">Membrane</location>
        <topology evidence="1">Multi-pass membrane protein</topology>
    </subcellularLocation>
</comment>
<dbReference type="AlphaFoldDB" id="A0A7J6B094"/>
<keyword evidence="3 6" id="KW-0812">Transmembrane</keyword>
<evidence type="ECO:0000313" key="8">
    <source>
        <dbReference type="Proteomes" id="UP000593565"/>
    </source>
</evidence>
<feature type="transmembrane region" description="Helical" evidence="6">
    <location>
        <begin position="229"/>
        <end position="252"/>
    </location>
</feature>
<reference evidence="7 8" key="1">
    <citation type="submission" date="2020-02" db="EMBL/GenBank/DDBJ databases">
        <title>A chromosome-scale genome assembly of the black bullhead catfish (Ameiurus melas).</title>
        <authorList>
            <person name="Wen M."/>
            <person name="Zham M."/>
            <person name="Cabau C."/>
            <person name="Klopp C."/>
            <person name="Donnadieu C."/>
            <person name="Roques C."/>
            <person name="Bouchez O."/>
            <person name="Lampietro C."/>
            <person name="Jouanno E."/>
            <person name="Herpin A."/>
            <person name="Louis A."/>
            <person name="Berthelot C."/>
            <person name="Parey E."/>
            <person name="Roest-Crollius H."/>
            <person name="Braasch I."/>
            <person name="Postlethwait J."/>
            <person name="Robinson-Rechavi M."/>
            <person name="Echchiki A."/>
            <person name="Begum T."/>
            <person name="Montfort J."/>
            <person name="Schartl M."/>
            <person name="Bobe J."/>
            <person name="Guiguen Y."/>
        </authorList>
    </citation>
    <scope>NUCLEOTIDE SEQUENCE [LARGE SCALE GENOMIC DNA]</scope>
    <source>
        <strain evidence="7">M_S1</strain>
        <tissue evidence="7">Blood</tissue>
    </source>
</reference>
<feature type="transmembrane region" description="Helical" evidence="6">
    <location>
        <begin position="199"/>
        <end position="217"/>
    </location>
</feature>
<gene>
    <name evidence="7" type="ORF">AMELA_G00092020</name>
</gene>
<evidence type="ECO:0000256" key="1">
    <source>
        <dbReference type="ARBA" id="ARBA00004141"/>
    </source>
</evidence>